<evidence type="ECO:0000313" key="1">
    <source>
        <dbReference type="EMBL" id="SIT80669.1"/>
    </source>
</evidence>
<dbReference type="RefSeq" id="WP_076648882.1">
    <property type="nucleotide sequence ID" value="NZ_FTPS01000001.1"/>
</dbReference>
<dbReference type="Gene3D" id="3.40.630.40">
    <property type="entry name" value="Zn-dependent exopeptidases"/>
    <property type="match status" value="1"/>
</dbReference>
<dbReference type="InterPro" id="IPR007709">
    <property type="entry name" value="N-FG_amidohydro"/>
</dbReference>
<keyword evidence="2" id="KW-1185">Reference proteome</keyword>
<organism evidence="1 2">
    <name type="scientific">Pontibaca methylaminivorans</name>
    <dbReference type="NCBI Taxonomy" id="515897"/>
    <lineage>
        <taxon>Bacteria</taxon>
        <taxon>Pseudomonadati</taxon>
        <taxon>Pseudomonadota</taxon>
        <taxon>Alphaproteobacteria</taxon>
        <taxon>Rhodobacterales</taxon>
        <taxon>Roseobacteraceae</taxon>
        <taxon>Pontibaca</taxon>
    </lineage>
</organism>
<accession>A0A1R3WRU2</accession>
<dbReference type="GO" id="GO:0016787">
    <property type="term" value="F:hydrolase activity"/>
    <property type="evidence" value="ECO:0007669"/>
    <property type="project" value="UniProtKB-KW"/>
</dbReference>
<gene>
    <name evidence="1" type="ORF">SAMN05421849_1353</name>
</gene>
<sequence length="258" mass="28251">MDQQGSARNDIGVEIRNQNGAGDVVVLCEHASNDIPARYSGLGLAPQDVQSHAAWDPGARAVALLLAQALDAPLVASRVSRLVYDCNRPPESPGAMPARSELIEVPGNRDLTDEQRQERVDTIYRPFTDAVSDLLESRRTTASVSALITVHSFTPVYYGKPREVEIGILHDSDTRLADLMLAEAGRLPHRVIRRNDPYGPEDGVTHTLRLHGIRNGLPNVMVEIRNDLIATPQGQETLAGEMLQLIRPALHGLQEEGR</sequence>
<dbReference type="Pfam" id="PF05013">
    <property type="entry name" value="FGase"/>
    <property type="match status" value="1"/>
</dbReference>
<dbReference type="SUPFAM" id="SSF53187">
    <property type="entry name" value="Zn-dependent exopeptidases"/>
    <property type="match status" value="1"/>
</dbReference>
<proteinExistence type="predicted"/>
<protein>
    <submittedName>
        <fullName evidence="1">Predicted N-formylglutamate amidohydrolase</fullName>
    </submittedName>
</protein>
<reference evidence="1 2" key="1">
    <citation type="submission" date="2017-01" db="EMBL/GenBank/DDBJ databases">
        <authorList>
            <person name="Mah S.A."/>
            <person name="Swanson W.J."/>
            <person name="Moy G.W."/>
            <person name="Vacquier V.D."/>
        </authorList>
    </citation>
    <scope>NUCLEOTIDE SEQUENCE [LARGE SCALE GENOMIC DNA]</scope>
    <source>
        <strain evidence="1 2">DSM 21219</strain>
    </source>
</reference>
<dbReference type="PIRSF" id="PIRSF029730">
    <property type="entry name" value="UCP029730"/>
    <property type="match status" value="1"/>
</dbReference>
<evidence type="ECO:0000313" key="2">
    <source>
        <dbReference type="Proteomes" id="UP000192455"/>
    </source>
</evidence>
<name>A0A1R3WRU2_9RHOB</name>
<keyword evidence="1" id="KW-0378">Hydrolase</keyword>
<dbReference type="AlphaFoldDB" id="A0A1R3WRU2"/>
<dbReference type="STRING" id="515897.SAMN05421849_1353"/>
<dbReference type="InterPro" id="IPR011227">
    <property type="entry name" value="UCP029730"/>
</dbReference>
<dbReference type="EMBL" id="FTPS01000001">
    <property type="protein sequence ID" value="SIT80669.1"/>
    <property type="molecule type" value="Genomic_DNA"/>
</dbReference>
<dbReference type="Proteomes" id="UP000192455">
    <property type="component" value="Unassembled WGS sequence"/>
</dbReference>